<feature type="non-terminal residue" evidence="1">
    <location>
        <position position="1"/>
    </location>
</feature>
<sequence length="31" mass="3436">VASLEESQEAIEFSRLKKLKILVLGSGTNKF</sequence>
<proteinExistence type="predicted"/>
<protein>
    <submittedName>
        <fullName evidence="1">Uncharacterized protein</fullName>
    </submittedName>
</protein>
<reference evidence="1" key="1">
    <citation type="submission" date="2018-05" db="EMBL/GenBank/DDBJ databases">
        <authorList>
            <person name="Lanie J.A."/>
            <person name="Ng W.-L."/>
            <person name="Kazmierczak K.M."/>
            <person name="Andrzejewski T.M."/>
            <person name="Davidsen T.M."/>
            <person name="Wayne K.J."/>
            <person name="Tettelin H."/>
            <person name="Glass J.I."/>
            <person name="Rusch D."/>
            <person name="Podicherti R."/>
            <person name="Tsui H.-C.T."/>
            <person name="Winkler M.E."/>
        </authorList>
    </citation>
    <scope>NUCLEOTIDE SEQUENCE</scope>
</reference>
<organism evidence="1">
    <name type="scientific">marine metagenome</name>
    <dbReference type="NCBI Taxonomy" id="408172"/>
    <lineage>
        <taxon>unclassified sequences</taxon>
        <taxon>metagenomes</taxon>
        <taxon>ecological metagenomes</taxon>
    </lineage>
</organism>
<dbReference type="EMBL" id="UINC01165739">
    <property type="protein sequence ID" value="SVD67302.1"/>
    <property type="molecule type" value="Genomic_DNA"/>
</dbReference>
<accession>A0A382X8A7</accession>
<name>A0A382X8A7_9ZZZZ</name>
<gene>
    <name evidence="1" type="ORF">METZ01_LOCUS420156</name>
</gene>
<evidence type="ECO:0000313" key="1">
    <source>
        <dbReference type="EMBL" id="SVD67302.1"/>
    </source>
</evidence>
<dbReference type="AlphaFoldDB" id="A0A382X8A7"/>